<name>A0A8S4NML7_OWEFU</name>
<evidence type="ECO:0000259" key="5">
    <source>
        <dbReference type="Pfam" id="PF26246"/>
    </source>
</evidence>
<feature type="domain" description="DAAF9 pita-bread-like" evidence="3">
    <location>
        <begin position="220"/>
        <end position="502"/>
    </location>
</feature>
<dbReference type="Pfam" id="PF23281">
    <property type="entry name" value="DAAF9_N"/>
    <property type="match status" value="1"/>
</dbReference>
<organism evidence="6 7">
    <name type="scientific">Owenia fusiformis</name>
    <name type="common">Polychaete worm</name>
    <dbReference type="NCBI Taxonomy" id="6347"/>
    <lineage>
        <taxon>Eukaryota</taxon>
        <taxon>Metazoa</taxon>
        <taxon>Spiralia</taxon>
        <taxon>Lophotrochozoa</taxon>
        <taxon>Annelida</taxon>
        <taxon>Polychaeta</taxon>
        <taxon>Sedentaria</taxon>
        <taxon>Canalipalpata</taxon>
        <taxon>Sabellida</taxon>
        <taxon>Oweniida</taxon>
        <taxon>Oweniidae</taxon>
        <taxon>Owenia</taxon>
    </lineage>
</organism>
<dbReference type="OrthoDB" id="6271151at2759"/>
<dbReference type="SUPFAM" id="SSF90002">
    <property type="entry name" value="Hypothetical protein YjiA, C-terminal domain"/>
    <property type="match status" value="1"/>
</dbReference>
<dbReference type="InterPro" id="IPR056414">
    <property type="entry name" value="DAAF9_CobW_C"/>
</dbReference>
<comment type="caution">
    <text evidence="6">The sequence shown here is derived from an EMBL/GenBank/DDBJ whole genome shotgun (WGS) entry which is preliminary data.</text>
</comment>
<sequence length="1176" mass="133115">MSTRRFKRPSSARRNIRQESFTPFVSCTRLRNVQSLLVNNPEGKDEVDSILCILGIDSRYNDGTRELVDYLLFDFFNTRKAEIEKSGYPEEVIDDMIVLVKKQCVHVYCNPINYMYLLPYIAHWRNLRIHCLTDEKFQDEEYAEEFKIHSFVTMTTGCSMIGIPYNSTGQKLVFDKMVIERWPIVQAFALEGFGRGGFFTMHHEVVDVSHSVSKLYDLMDPVFLETIITERVRLFEGQWGTMLSTVDIERTKDMAQLTESYVCEPLRTYYNHGRVGTARSNKVLESQRQPYVLFGSHSSKATLDVVKSQPTSINGTITDVGLGGQHAKHMVCQAVSPKGPLCCARSYFFTNSHTPLGKNNSLADKTDSSDIRLLNSLYLCMVEAVASSIETYAQTLSLSKAEDDVKMCLEASCKKRDVSLPASFWSNAHVDFRIDAVDNHGRSVSITDNESLKMVKYACLTLYDVPSVEHKGDTLGSLVFGESFLESSIQVICADGSKRLDSELTVLTRNVPRFITWTTPNEEQGLVERMKQLTQQSTEKQQFGRVLIDQQSAKMLSDTNLCNPDEGELTLYERSIVFINSRHGPTLLPLDQFESLSFYDGDSPSDSPSVVAFVIIRYNKELCSSLPSHLQSPSSTIILALTPKSKAYKAFFREVLPLWRKESHTPSMELLTELHDNIKQLHSHLQLQYTNTTSAKATPLKKAVANLPNLHTFLDHFEGSSVSSLDVSYKDVNILTKRPYDSGNFDDSNQLVVTILTGVPGSHKENLCTTLANLSKEEGRWVVLRQPLDNTEAFNAESLHGSLYQTYHAQKKRKPGSAATKRKMRALIVTPGFTDIVEVVRAVMTHPDKEVLMNLRIGAVTACVDPLNTYMQDRLTLPHLLEQCGQGWVNIYTNMYYSLNPKNQDLADVQHLIRAVNSDVALLLAPKGEVTRTPDLDLILSDTAYNRNDLARARHLSYPGWSICVFIRDRLEPTMQETCLKFSQPLDRQRFASRLRGLKALLKRNSFEGNIYVVKGRSRFTDSQSMMEFEYVTLSGSLSLVPAEVQPTPPSRSNGPSTQTNGHSNCTVFIGVDLQEEVLKNWLRQCAPQKPVKKNHKKKFDLTPAEKQKIHKDHHLEPPPEGWFYNGTHFVCMTGEKSDKHPDMDKFIADYLTEVNNKIDKHNADIDAQVYLDLFD</sequence>
<proteinExistence type="predicted"/>
<dbReference type="PANTHER" id="PTHR33664:SF1">
    <property type="entry name" value="DYNEIN AXONEMAL ASSEMBLY FACTOR 9"/>
    <property type="match status" value="1"/>
</dbReference>
<evidence type="ECO:0000259" key="1">
    <source>
        <dbReference type="Pfam" id="PF23281"/>
    </source>
</evidence>
<dbReference type="Proteomes" id="UP000749559">
    <property type="component" value="Unassembled WGS sequence"/>
</dbReference>
<evidence type="ECO:0000313" key="6">
    <source>
        <dbReference type="EMBL" id="CAH1782475.1"/>
    </source>
</evidence>
<feature type="domain" description="DAAF9 N-terminal" evidence="1">
    <location>
        <begin position="8"/>
        <end position="216"/>
    </location>
</feature>
<feature type="domain" description="DAAF9" evidence="4">
    <location>
        <begin position="753"/>
        <end position="961"/>
    </location>
</feature>
<dbReference type="Pfam" id="PF23319">
    <property type="entry name" value="CobW_C_DAAF9"/>
    <property type="match status" value="1"/>
</dbReference>
<accession>A0A8S4NML7</accession>
<dbReference type="InterPro" id="IPR058844">
    <property type="entry name" value="PB_DAAF9"/>
</dbReference>
<reference evidence="6" key="1">
    <citation type="submission" date="2022-03" db="EMBL/GenBank/DDBJ databases">
        <authorList>
            <person name="Martin C."/>
        </authorList>
    </citation>
    <scope>NUCLEOTIDE SEQUENCE</scope>
</reference>
<evidence type="ECO:0000259" key="3">
    <source>
        <dbReference type="Pfam" id="PF25203"/>
    </source>
</evidence>
<feature type="domain" description="DAAF9 CobW C-like" evidence="2">
    <location>
        <begin position="976"/>
        <end position="1043"/>
    </location>
</feature>
<dbReference type="CDD" id="cd22936">
    <property type="entry name" value="shulin_C20orf194-like"/>
    <property type="match status" value="1"/>
</dbReference>
<keyword evidence="7" id="KW-1185">Reference proteome</keyword>
<evidence type="ECO:0000259" key="4">
    <source>
        <dbReference type="Pfam" id="PF25204"/>
    </source>
</evidence>
<dbReference type="InterPro" id="IPR056498">
    <property type="entry name" value="DAAF9_N"/>
</dbReference>
<dbReference type="InterPro" id="IPR058843">
    <property type="entry name" value="PH_DAAF9"/>
</dbReference>
<protein>
    <submittedName>
        <fullName evidence="6">Uncharacterized protein</fullName>
    </submittedName>
</protein>
<evidence type="ECO:0000313" key="7">
    <source>
        <dbReference type="Proteomes" id="UP000749559"/>
    </source>
</evidence>
<dbReference type="Pfam" id="PF25204">
    <property type="entry name" value="DAAF9_2"/>
    <property type="match status" value="1"/>
</dbReference>
<dbReference type="AlphaFoldDB" id="A0A8S4NML7"/>
<dbReference type="PANTHER" id="PTHR33664">
    <property type="entry name" value="RCG26366"/>
    <property type="match status" value="1"/>
</dbReference>
<gene>
    <name evidence="6" type="ORF">OFUS_LOCUS8920</name>
</gene>
<dbReference type="Pfam" id="PF25203">
    <property type="entry name" value="PB_DAAF9"/>
    <property type="match status" value="1"/>
</dbReference>
<evidence type="ECO:0000259" key="2">
    <source>
        <dbReference type="Pfam" id="PF23319"/>
    </source>
</evidence>
<dbReference type="InterPro" id="IPR057478">
    <property type="entry name" value="DAAF9_2"/>
</dbReference>
<feature type="domain" description="DAAF9 PH" evidence="5">
    <location>
        <begin position="530"/>
        <end position="723"/>
    </location>
</feature>
<dbReference type="EMBL" id="CAIIXF020000005">
    <property type="protein sequence ID" value="CAH1782475.1"/>
    <property type="molecule type" value="Genomic_DNA"/>
</dbReference>
<dbReference type="InterPro" id="IPR040342">
    <property type="entry name" value="DNAAF9"/>
</dbReference>
<dbReference type="Pfam" id="PF26246">
    <property type="entry name" value="PH_DAAF9"/>
    <property type="match status" value="1"/>
</dbReference>